<keyword evidence="9" id="KW-1185">Reference proteome</keyword>
<feature type="region of interest" description="Disordered" evidence="5">
    <location>
        <begin position="25"/>
        <end position="48"/>
    </location>
</feature>
<comment type="similarity">
    <text evidence="3">Belongs to the bacterial flagellin family.</text>
</comment>
<evidence type="ECO:0000259" key="7">
    <source>
        <dbReference type="Pfam" id="PF00700"/>
    </source>
</evidence>
<dbReference type="Pfam" id="PF00669">
    <property type="entry name" value="Flagellin_N"/>
    <property type="match status" value="1"/>
</dbReference>
<dbReference type="InterPro" id="IPR046358">
    <property type="entry name" value="Flagellin_C"/>
</dbReference>
<evidence type="ECO:0000256" key="3">
    <source>
        <dbReference type="ARBA" id="ARBA00005709"/>
    </source>
</evidence>
<dbReference type="InterPro" id="IPR001492">
    <property type="entry name" value="Flagellin"/>
</dbReference>
<dbReference type="Proteomes" id="UP000737171">
    <property type="component" value="Unassembled WGS sequence"/>
</dbReference>
<sequence>MSGRVSNTSRYESAVTVLQRRQAEMSEAQMQMTSGKRVSKPSDDPTAAARAERAFIAQQRIESAQRSVGVSRSAMALTESALGRAGDLLQNAREKLISAGNGTYSGAERAALATDLVALRGQLLQLANQTDGAGGYIFGGQGTLAPPFVDSAGGVTFAGTSGQGQLSTSEQMPTSVDGESVWLSARSGNGVFVTGAAAANTGSAFIDAGGVADPSVLTGQNYQVVFNVAPPAVTTYAVSMNGVPTGQTGNYIPGGAITVDGMTFDIGGAPANGDAFDITPSTPDMDPFEALDRAIAVLSDPNATRGAIAQSVNSGVRDVDAVMSHFSANRSVAGAALSRLDAIESRNQDRDLWAKSVQSDAEDLDMVKAVSEFQNKQTSYQAALQSYAMVQSMSLFDYLK</sequence>
<evidence type="ECO:0000256" key="1">
    <source>
        <dbReference type="ARBA" id="ARBA00004365"/>
    </source>
</evidence>
<keyword evidence="4" id="KW-0975">Bacterial flagellum</keyword>
<dbReference type="InterPro" id="IPR013384">
    <property type="entry name" value="Flagell_FlgL"/>
</dbReference>
<accession>A0ABX2ENT0</accession>
<evidence type="ECO:0000259" key="6">
    <source>
        <dbReference type="Pfam" id="PF00669"/>
    </source>
</evidence>
<protein>
    <submittedName>
        <fullName evidence="8">Flagellar hook-associated protein FlgL</fullName>
    </submittedName>
</protein>
<keyword evidence="8" id="KW-0282">Flagellum</keyword>
<feature type="domain" description="Flagellin N-terminal" evidence="6">
    <location>
        <begin position="6"/>
        <end position="142"/>
    </location>
</feature>
<evidence type="ECO:0000313" key="8">
    <source>
        <dbReference type="EMBL" id="NRF70337.1"/>
    </source>
</evidence>
<name>A0ABX2ENT0_9BURK</name>
<comment type="caution">
    <text evidence="8">The sequence shown here is derived from an EMBL/GenBank/DDBJ whole genome shotgun (WGS) entry which is preliminary data.</text>
</comment>
<evidence type="ECO:0000256" key="5">
    <source>
        <dbReference type="SAM" id="MobiDB-lite"/>
    </source>
</evidence>
<dbReference type="RefSeq" id="WP_173129167.1">
    <property type="nucleotide sequence ID" value="NZ_JABRWJ010000008.1"/>
</dbReference>
<keyword evidence="8" id="KW-0966">Cell projection</keyword>
<reference evidence="8 9" key="1">
    <citation type="submission" date="2020-05" db="EMBL/GenBank/DDBJ databases">
        <title>Aquincola sp. isolate from soil.</title>
        <authorList>
            <person name="Han J."/>
            <person name="Kim D.-U."/>
        </authorList>
    </citation>
    <scope>NUCLEOTIDE SEQUENCE [LARGE SCALE GENOMIC DNA]</scope>
    <source>
        <strain evidence="8 9">S2</strain>
    </source>
</reference>
<comment type="subcellular location">
    <subcellularLocation>
        <location evidence="1">Bacterial flagellum</location>
    </subcellularLocation>
    <subcellularLocation>
        <location evidence="2">Secreted</location>
    </subcellularLocation>
</comment>
<gene>
    <name evidence="8" type="primary">flgL</name>
    <name evidence="8" type="ORF">HLB44_25335</name>
</gene>
<evidence type="ECO:0000256" key="2">
    <source>
        <dbReference type="ARBA" id="ARBA00004613"/>
    </source>
</evidence>
<dbReference type="SUPFAM" id="SSF64518">
    <property type="entry name" value="Phase 1 flagellin"/>
    <property type="match status" value="1"/>
</dbReference>
<feature type="domain" description="Flagellin C-terminal" evidence="7">
    <location>
        <begin position="319"/>
        <end position="399"/>
    </location>
</feature>
<dbReference type="PANTHER" id="PTHR42792:SF1">
    <property type="entry name" value="FLAGELLAR HOOK-ASSOCIATED PROTEIN 3"/>
    <property type="match status" value="1"/>
</dbReference>
<dbReference type="Gene3D" id="1.20.1330.10">
    <property type="entry name" value="f41 fragment of flagellin, N-terminal domain"/>
    <property type="match status" value="2"/>
</dbReference>
<organism evidence="8 9">
    <name type="scientific">Pseudaquabacterium terrae</name>
    <dbReference type="NCBI Taxonomy" id="2732868"/>
    <lineage>
        <taxon>Bacteria</taxon>
        <taxon>Pseudomonadati</taxon>
        <taxon>Pseudomonadota</taxon>
        <taxon>Betaproteobacteria</taxon>
        <taxon>Burkholderiales</taxon>
        <taxon>Sphaerotilaceae</taxon>
        <taxon>Pseudaquabacterium</taxon>
    </lineage>
</organism>
<evidence type="ECO:0000256" key="4">
    <source>
        <dbReference type="ARBA" id="ARBA00023143"/>
    </source>
</evidence>
<proteinExistence type="inferred from homology"/>
<dbReference type="EMBL" id="JABRWJ010000008">
    <property type="protein sequence ID" value="NRF70337.1"/>
    <property type="molecule type" value="Genomic_DNA"/>
</dbReference>
<dbReference type="Pfam" id="PF00700">
    <property type="entry name" value="Flagellin_C"/>
    <property type="match status" value="1"/>
</dbReference>
<dbReference type="NCBIfam" id="TIGR02550">
    <property type="entry name" value="flagell_flgL"/>
    <property type="match status" value="1"/>
</dbReference>
<dbReference type="InterPro" id="IPR001029">
    <property type="entry name" value="Flagellin_N"/>
</dbReference>
<keyword evidence="8" id="KW-0969">Cilium</keyword>
<evidence type="ECO:0000313" key="9">
    <source>
        <dbReference type="Proteomes" id="UP000737171"/>
    </source>
</evidence>
<dbReference type="PANTHER" id="PTHR42792">
    <property type="entry name" value="FLAGELLIN"/>
    <property type="match status" value="1"/>
</dbReference>